<sequence length="197" mass="22689">MLDYISLLLLGLVSLVSIFIAWFNKQESNPTPHETLRDIMPKKNLSELLEAKKLEKQHERTQQAKNILDDSGESFTSIIPVPADVELIEKMDRLLIKGSVKSLSLICDYFALMEQLPEEYCMLMGQWEFSVLEGAAASSLMTRTVTMPRDYWLFMSCKLRDSILGYDVHPYNYVYEPLTFKQVLEYGIAVEATDYIK</sequence>
<gene>
    <name evidence="1" type="ORF">ACFSSE_04460</name>
</gene>
<protein>
    <submittedName>
        <fullName evidence="1">Uncharacterized protein</fullName>
    </submittedName>
</protein>
<evidence type="ECO:0000313" key="2">
    <source>
        <dbReference type="Proteomes" id="UP001597546"/>
    </source>
</evidence>
<dbReference type="EMBL" id="JBHULV010000011">
    <property type="protein sequence ID" value="MFD2730948.1"/>
    <property type="molecule type" value="Genomic_DNA"/>
</dbReference>
<organism evidence="1 2">
    <name type="scientific">Pedobacter alpinus</name>
    <dbReference type="NCBI Taxonomy" id="1590643"/>
    <lineage>
        <taxon>Bacteria</taxon>
        <taxon>Pseudomonadati</taxon>
        <taxon>Bacteroidota</taxon>
        <taxon>Sphingobacteriia</taxon>
        <taxon>Sphingobacteriales</taxon>
        <taxon>Sphingobacteriaceae</taxon>
        <taxon>Pedobacter</taxon>
    </lineage>
</organism>
<keyword evidence="2" id="KW-1185">Reference proteome</keyword>
<name>A0ABW5TPN7_9SPHI</name>
<dbReference type="RefSeq" id="WP_379042315.1">
    <property type="nucleotide sequence ID" value="NZ_JBHSKW010000022.1"/>
</dbReference>
<accession>A0ABW5TPN7</accession>
<reference evidence="2" key="1">
    <citation type="journal article" date="2019" name="Int. J. Syst. Evol. Microbiol.">
        <title>The Global Catalogue of Microorganisms (GCM) 10K type strain sequencing project: providing services to taxonomists for standard genome sequencing and annotation.</title>
        <authorList>
            <consortium name="The Broad Institute Genomics Platform"/>
            <consortium name="The Broad Institute Genome Sequencing Center for Infectious Disease"/>
            <person name="Wu L."/>
            <person name="Ma J."/>
        </authorList>
    </citation>
    <scope>NUCLEOTIDE SEQUENCE [LARGE SCALE GENOMIC DNA]</scope>
    <source>
        <strain evidence="2">KCTC 42456</strain>
    </source>
</reference>
<proteinExistence type="predicted"/>
<comment type="caution">
    <text evidence="1">The sequence shown here is derived from an EMBL/GenBank/DDBJ whole genome shotgun (WGS) entry which is preliminary data.</text>
</comment>
<evidence type="ECO:0000313" key="1">
    <source>
        <dbReference type="EMBL" id="MFD2730948.1"/>
    </source>
</evidence>
<dbReference type="Proteomes" id="UP001597546">
    <property type="component" value="Unassembled WGS sequence"/>
</dbReference>